<dbReference type="GO" id="GO:0140098">
    <property type="term" value="F:catalytic activity, acting on RNA"/>
    <property type="evidence" value="ECO:0007669"/>
    <property type="project" value="UniProtKB-ARBA"/>
</dbReference>
<dbReference type="GO" id="GO:0003723">
    <property type="term" value="F:RNA binding"/>
    <property type="evidence" value="ECO:0007669"/>
    <property type="project" value="InterPro"/>
</dbReference>
<dbReference type="RefSeq" id="WP_200312388.1">
    <property type="nucleotide sequence ID" value="NZ_JAENIM010000045.1"/>
</dbReference>
<dbReference type="Gene3D" id="3.30.2350.10">
    <property type="entry name" value="Pseudouridine synthase"/>
    <property type="match status" value="1"/>
</dbReference>
<dbReference type="InterPro" id="IPR006224">
    <property type="entry name" value="PsdUridine_synth_RluA-like_CS"/>
</dbReference>
<keyword evidence="3" id="KW-1185">Reference proteome</keyword>
<dbReference type="InterPro" id="IPR050188">
    <property type="entry name" value="RluA_PseudoU_synthase"/>
</dbReference>
<dbReference type="SUPFAM" id="SSF55120">
    <property type="entry name" value="Pseudouridine synthase"/>
    <property type="match status" value="1"/>
</dbReference>
<dbReference type="CDD" id="cd02869">
    <property type="entry name" value="PseudoU_synth_RluA_like"/>
    <property type="match status" value="1"/>
</dbReference>
<dbReference type="EMBL" id="JAENIM010000045">
    <property type="protein sequence ID" value="MBK1792374.1"/>
    <property type="molecule type" value="Genomic_DNA"/>
</dbReference>
<dbReference type="InterPro" id="IPR006145">
    <property type="entry name" value="PsdUridine_synth_RsuA/RluA"/>
</dbReference>
<dbReference type="PANTHER" id="PTHR21600:SF89">
    <property type="entry name" value="RIBOSOMAL LARGE SUBUNIT PSEUDOURIDINE SYNTHASE A"/>
    <property type="match status" value="1"/>
</dbReference>
<protein>
    <submittedName>
        <fullName evidence="2">RluA family pseudouridine synthase</fullName>
    </submittedName>
</protein>
<gene>
    <name evidence="2" type="ORF">JIN82_14515</name>
</gene>
<dbReference type="AlphaFoldDB" id="A0A8J7SKW3"/>
<proteinExistence type="predicted"/>
<evidence type="ECO:0000313" key="3">
    <source>
        <dbReference type="Proteomes" id="UP000624703"/>
    </source>
</evidence>
<feature type="domain" description="Pseudouridine synthase RsuA/RluA-like" evidence="1">
    <location>
        <begin position="16"/>
        <end position="168"/>
    </location>
</feature>
<evidence type="ECO:0000259" key="1">
    <source>
        <dbReference type="Pfam" id="PF00849"/>
    </source>
</evidence>
<comment type="caution">
    <text evidence="2">The sequence shown here is derived from an EMBL/GenBank/DDBJ whole genome shotgun (WGS) entry which is preliminary data.</text>
</comment>
<name>A0A8J7SKW3_9BACT</name>
<dbReference type="Proteomes" id="UP000624703">
    <property type="component" value="Unassembled WGS sequence"/>
</dbReference>
<reference evidence="2" key="1">
    <citation type="submission" date="2021-01" db="EMBL/GenBank/DDBJ databases">
        <title>Modified the classification status of verrucomicrobia.</title>
        <authorList>
            <person name="Feng X."/>
        </authorList>
    </citation>
    <scope>NUCLEOTIDE SEQUENCE</scope>
    <source>
        <strain evidence="2">_KCTC 22039</strain>
    </source>
</reference>
<dbReference type="Pfam" id="PF00849">
    <property type="entry name" value="PseudoU_synth_2"/>
    <property type="match status" value="1"/>
</dbReference>
<dbReference type="GO" id="GO:0000455">
    <property type="term" value="P:enzyme-directed rRNA pseudouridine synthesis"/>
    <property type="evidence" value="ECO:0007669"/>
    <property type="project" value="TreeGrafter"/>
</dbReference>
<evidence type="ECO:0000313" key="2">
    <source>
        <dbReference type="EMBL" id="MBK1792374.1"/>
    </source>
</evidence>
<accession>A0A8J7SKW3</accession>
<dbReference type="GO" id="GO:0009982">
    <property type="term" value="F:pseudouridine synthase activity"/>
    <property type="evidence" value="ECO:0007669"/>
    <property type="project" value="InterPro"/>
</dbReference>
<dbReference type="PROSITE" id="PS01129">
    <property type="entry name" value="PSI_RLU"/>
    <property type="match status" value="1"/>
</dbReference>
<organism evidence="2 3">
    <name type="scientific">Persicirhabdus sediminis</name>
    <dbReference type="NCBI Taxonomy" id="454144"/>
    <lineage>
        <taxon>Bacteria</taxon>
        <taxon>Pseudomonadati</taxon>
        <taxon>Verrucomicrobiota</taxon>
        <taxon>Verrucomicrobiia</taxon>
        <taxon>Verrucomicrobiales</taxon>
        <taxon>Verrucomicrobiaceae</taxon>
        <taxon>Persicirhabdus</taxon>
    </lineage>
</organism>
<dbReference type="PANTHER" id="PTHR21600">
    <property type="entry name" value="MITOCHONDRIAL RNA PSEUDOURIDINE SYNTHASE"/>
    <property type="match status" value="1"/>
</dbReference>
<sequence length="218" mass="24710">MPAKPLLDIIHEDEFFVVVNKPPGMLSVPGKGPERADCVAARVRQMYPGCPAQPEAHRLDMDTSGLIVMCRTVECKRLIQKQFQDRVTAKKYIALLEGELAEEIDDEGIIELPFRLDIDNRPIQIYDEVHGKMGITKWRKLGVENGWTRVEFRPVTGRTHQLRVHAAHAKGLGIPIVEDVFYGNGVRGQCRLRLHAAELSFFHPLSDEKITFVSEPDF</sequence>
<dbReference type="InterPro" id="IPR020103">
    <property type="entry name" value="PsdUridine_synth_cat_dom_sf"/>
</dbReference>